<protein>
    <recommendedName>
        <fullName evidence="6">Serine-rich coiled-coil domain-containing protein 1</fullName>
    </recommendedName>
</protein>
<evidence type="ECO:0000313" key="5">
    <source>
        <dbReference type="Proteomes" id="UP000287033"/>
    </source>
</evidence>
<evidence type="ECO:0000313" key="4">
    <source>
        <dbReference type="EMBL" id="GCC26285.1"/>
    </source>
</evidence>
<dbReference type="EMBL" id="BEZZ01000117">
    <property type="protein sequence ID" value="GCC26285.1"/>
    <property type="molecule type" value="Genomic_DNA"/>
</dbReference>
<feature type="compositionally biased region" description="Low complexity" evidence="3">
    <location>
        <begin position="42"/>
        <end position="54"/>
    </location>
</feature>
<gene>
    <name evidence="4" type="ORF">chiPu_0004701</name>
</gene>
<evidence type="ECO:0000256" key="2">
    <source>
        <dbReference type="ARBA" id="ARBA00023054"/>
    </source>
</evidence>
<comment type="caution">
    <text evidence="4">The sequence shown here is derived from an EMBL/GenBank/DDBJ whole genome shotgun (WGS) entry which is preliminary data.</text>
</comment>
<feature type="region of interest" description="Disordered" evidence="3">
    <location>
        <begin position="1"/>
        <end position="103"/>
    </location>
</feature>
<sequence>MGDTGSRRSTLVSRLPIFRRSSSKRRDSLPSSPSSATNGVHTSSPSSTNSSSSSMGKRRNIFRTASIGFHGRKAAGEPRASTLCNGQSNSPGEEGARARGRHTFGLSVVPRGKKITRSATEDFEKGKELNKSVFMNCLSSGRSSVDEGDDSGFPDDRPAKQRSRKLLPRSFSTHHKLSKPAAARSPPAEQPVHVTPQANELVPRGPTLEECSKYLQVDNAEGSLHSPLLSSDNTTILTPSEFVPVSADSVSEVDRELLGCRPAPSLTELGPAVSGTPLDSLGPAAEAAAAPHLCPTEDVLPLRETALLSDVEPCTPPAEVCPPGIDCLEMKGSCESDGRPTQLPGAVTPSIPSVKHQLSFTQNGLEATKLSTEKAYKLSITNSIPMIKPQDQCQGTSHSTVTVNRTFSPRHEEKWVERRLRSSSEGTSGRRLSHGVRDGRVEELHSLKGQRVGSSSSKMNSMDVLNRLGSCDLDEDDLMLDLEFLEDQHHQCDRDTSKHFVYSELGDKEKAEGPQSPTPCDT</sequence>
<dbReference type="OrthoDB" id="10046062at2759"/>
<proteinExistence type="inferred from homology"/>
<evidence type="ECO:0000256" key="3">
    <source>
        <dbReference type="SAM" id="MobiDB-lite"/>
    </source>
</evidence>
<comment type="similarity">
    <text evidence="1">Belongs to the CCSER family.</text>
</comment>
<keyword evidence="2" id="KW-0175">Coiled coil</keyword>
<name>A0A401S7A7_CHIPU</name>
<evidence type="ECO:0008006" key="6">
    <source>
        <dbReference type="Google" id="ProtNLM"/>
    </source>
</evidence>
<dbReference type="AlphaFoldDB" id="A0A401S7A7"/>
<organism evidence="4 5">
    <name type="scientific">Chiloscyllium punctatum</name>
    <name type="common">Brownbanded bambooshark</name>
    <name type="synonym">Hemiscyllium punctatum</name>
    <dbReference type="NCBI Taxonomy" id="137246"/>
    <lineage>
        <taxon>Eukaryota</taxon>
        <taxon>Metazoa</taxon>
        <taxon>Chordata</taxon>
        <taxon>Craniata</taxon>
        <taxon>Vertebrata</taxon>
        <taxon>Chondrichthyes</taxon>
        <taxon>Elasmobranchii</taxon>
        <taxon>Galeomorphii</taxon>
        <taxon>Galeoidea</taxon>
        <taxon>Orectolobiformes</taxon>
        <taxon>Hemiscylliidae</taxon>
        <taxon>Chiloscyllium</taxon>
    </lineage>
</organism>
<dbReference type="InterPro" id="IPR029627">
    <property type="entry name" value="CCSER"/>
</dbReference>
<dbReference type="OMA" id="ISPCAIT"/>
<feature type="compositionally biased region" description="Basic residues" evidence="3">
    <location>
        <begin position="160"/>
        <end position="178"/>
    </location>
</feature>
<feature type="region of interest" description="Disordered" evidence="3">
    <location>
        <begin position="141"/>
        <end position="193"/>
    </location>
</feature>
<keyword evidence="5" id="KW-1185">Reference proteome</keyword>
<reference evidence="4 5" key="1">
    <citation type="journal article" date="2018" name="Nat. Ecol. Evol.">
        <title>Shark genomes provide insights into elasmobranch evolution and the origin of vertebrates.</title>
        <authorList>
            <person name="Hara Y"/>
            <person name="Yamaguchi K"/>
            <person name="Onimaru K"/>
            <person name="Kadota M"/>
            <person name="Koyanagi M"/>
            <person name="Keeley SD"/>
            <person name="Tatsumi K"/>
            <person name="Tanaka K"/>
            <person name="Motone F"/>
            <person name="Kageyama Y"/>
            <person name="Nozu R"/>
            <person name="Adachi N"/>
            <person name="Nishimura O"/>
            <person name="Nakagawa R"/>
            <person name="Tanegashima C"/>
            <person name="Kiyatake I"/>
            <person name="Matsumoto R"/>
            <person name="Murakumo K"/>
            <person name="Nishida K"/>
            <person name="Terakita A"/>
            <person name="Kuratani S"/>
            <person name="Sato K"/>
            <person name="Hyodo S Kuraku.S."/>
        </authorList>
    </citation>
    <scope>NUCLEOTIDE SEQUENCE [LARGE SCALE GENOMIC DNA]</scope>
</reference>
<accession>A0A401S7A7</accession>
<dbReference type="PANTHER" id="PTHR22461:SF1">
    <property type="entry name" value="SERINE-RICH COILED-COIL DOMAIN-CONTAINING PROTEIN 1"/>
    <property type="match status" value="1"/>
</dbReference>
<dbReference type="PANTHER" id="PTHR22461">
    <property type="entry name" value="SERINE-RICH COILED-COIL DOMAIN-CONTAINING PROTEIN 2-RELATED"/>
    <property type="match status" value="1"/>
</dbReference>
<dbReference type="Proteomes" id="UP000287033">
    <property type="component" value="Unassembled WGS sequence"/>
</dbReference>
<feature type="compositionally biased region" description="Polar residues" evidence="3">
    <location>
        <begin position="82"/>
        <end position="91"/>
    </location>
</feature>
<evidence type="ECO:0000256" key="1">
    <source>
        <dbReference type="ARBA" id="ARBA00010949"/>
    </source>
</evidence>